<feature type="non-terminal residue" evidence="1">
    <location>
        <position position="1"/>
    </location>
</feature>
<gene>
    <name evidence="1" type="primary">KMT2C.3</name>
    <name evidence="1" type="ORF">GBF38_019053</name>
</gene>
<organism evidence="1 2">
    <name type="scientific">Nibea albiflora</name>
    <name type="common">Yellow drum</name>
    <name type="synonym">Corvina albiflora</name>
    <dbReference type="NCBI Taxonomy" id="240163"/>
    <lineage>
        <taxon>Eukaryota</taxon>
        <taxon>Metazoa</taxon>
        <taxon>Chordata</taxon>
        <taxon>Craniata</taxon>
        <taxon>Vertebrata</taxon>
        <taxon>Euteleostomi</taxon>
        <taxon>Actinopterygii</taxon>
        <taxon>Neopterygii</taxon>
        <taxon>Teleostei</taxon>
        <taxon>Neoteleostei</taxon>
        <taxon>Acanthomorphata</taxon>
        <taxon>Eupercaria</taxon>
        <taxon>Sciaenidae</taxon>
        <taxon>Nibea</taxon>
    </lineage>
</organism>
<proteinExistence type="predicted"/>
<reference evidence="1" key="1">
    <citation type="submission" date="2020-04" db="EMBL/GenBank/DDBJ databases">
        <title>A chromosome-scale assembly and high-density genetic map of the yellow drum (Nibea albiflora) genome.</title>
        <authorList>
            <person name="Xu D."/>
            <person name="Zhang W."/>
            <person name="Chen R."/>
            <person name="Tan P."/>
            <person name="Wang L."/>
            <person name="Song H."/>
            <person name="Tian L."/>
            <person name="Zhu Q."/>
            <person name="Wang B."/>
        </authorList>
    </citation>
    <scope>NUCLEOTIDE SEQUENCE</scope>
    <source>
        <strain evidence="1">ZJHYS-2018</strain>
    </source>
</reference>
<keyword evidence="2" id="KW-1185">Reference proteome</keyword>
<accession>A0ACB7F6P4</accession>
<evidence type="ECO:0000313" key="1">
    <source>
        <dbReference type="EMBL" id="KAG8009693.1"/>
    </source>
</evidence>
<name>A0ACB7F6P4_NIBAL</name>
<dbReference type="Proteomes" id="UP000805704">
    <property type="component" value="Chromosome 17"/>
</dbReference>
<evidence type="ECO:0000313" key="2">
    <source>
        <dbReference type="Proteomes" id="UP000805704"/>
    </source>
</evidence>
<sequence>DCVLQNVAGVMAAVAELLRVPVPVDYQLSRPAGPERSSLALLAGVRVPHTQSCSYCKGLLGNGVRIIKELKQEGQSRPGSGPVFCSPNCSALFTSGMQSRTSGNKAADAPSRVQHHYTNNMSSIAVHSLLHTPASPPPTSSSPPLAFPAASTITMETRPRMDSLKVKVKLKPRPRAVPGGEDLMSSRHLKRTKSCRWRRWSVSITLSRGPCIPSEAVAMPTEEEVDVLLEKLGACLRPDPLPKDQRRCCFCNQQGDGQTDGPARLLNLDLDLWVHLNCALWSSEVYETQAGALINVELALRRGLTLRCAHCQQTGATSGCNRLRCTNTYHFTCALQAHCTFFKVDKTMLCHLHKPRMVPLSGDKSSSCSPSSTPVQTPDLATMAACDPYDSELRCFSVFRRVFVQRDEARQIAAVVQRGERQHTFRVGSLLFRSIGRLLPQQMNAFHNKNAIFPIGYHANRIYWSMRHSSRRCKYMCCVEEHDGQPLFKVKVVEKGYDDLTLTGPTPKAVWDQILQPVSHMRSSSGTLKLFPVYLKGEDLFGVETCERYTFRYGRNPLMEWPLAFNPSGSARSEPKACQIKRPNLLTSIAPRCQGSVGSIVGLVPGVIALSPGESVAAAHQGRHSKASQYRRMKAEWKTNVYLARSRIQGLGLYAARDIEKCTMVIEYIGTIIRSEVANRKERLYESQVTIQ</sequence>
<dbReference type="EMBL" id="CM024805">
    <property type="protein sequence ID" value="KAG8009693.1"/>
    <property type="molecule type" value="Genomic_DNA"/>
</dbReference>
<comment type="caution">
    <text evidence="1">The sequence shown here is derived from an EMBL/GenBank/DDBJ whole genome shotgun (WGS) entry which is preliminary data.</text>
</comment>
<protein>
    <submittedName>
        <fullName evidence="1">Histone-lysine N-methyltransferase 2C</fullName>
    </submittedName>
</protein>
<feature type="non-terminal residue" evidence="1">
    <location>
        <position position="692"/>
    </location>
</feature>